<keyword evidence="3" id="KW-1133">Transmembrane helix</keyword>
<keyword evidence="1" id="KW-0813">Transport</keyword>
<dbReference type="InterPro" id="IPR036312">
    <property type="entry name" value="Bifun_inhib/LTP/seed_sf"/>
</dbReference>
<dbReference type="CDD" id="cd01959">
    <property type="entry name" value="nsLTP2"/>
    <property type="match status" value="1"/>
</dbReference>
<gene>
    <name evidence="4" type="ORF">F3Y22_tig00111273pilonHSYRG00266</name>
</gene>
<dbReference type="GO" id="GO:0008289">
    <property type="term" value="F:lipid binding"/>
    <property type="evidence" value="ECO:0007669"/>
    <property type="project" value="UniProtKB-KW"/>
</dbReference>
<proteinExistence type="predicted"/>
<dbReference type="PANTHER" id="PTHR33214">
    <property type="entry name" value="BIFUNCTIONAL INHIBITOR/LIPID-TRANSFER PROTEIN/SEED STORAGE 2S ALBUMIN SUPERFAMILY PROTEIN"/>
    <property type="match status" value="1"/>
</dbReference>
<evidence type="ECO:0000313" key="4">
    <source>
        <dbReference type="EMBL" id="KAE8682223.1"/>
    </source>
</evidence>
<dbReference type="Proteomes" id="UP000436088">
    <property type="component" value="Unassembled WGS sequence"/>
</dbReference>
<name>A0A6A2YS88_HIBSY</name>
<keyword evidence="2" id="KW-0446">Lipid-binding</keyword>
<sequence>MALGLNFECDNTKIKWFACVASSAAALVVLAVAIFSGDTHWAEAQVTWNPIELSVCLPAMTSPKPPFESCCSRPRDQTTCFCGYLNRPALRQFADNLNTRMIASACGVPYPRC</sequence>
<evidence type="ECO:0000313" key="5">
    <source>
        <dbReference type="Proteomes" id="UP000436088"/>
    </source>
</evidence>
<keyword evidence="5" id="KW-1185">Reference proteome</keyword>
<dbReference type="EMBL" id="VEPZ02001289">
    <property type="protein sequence ID" value="KAE8682223.1"/>
    <property type="molecule type" value="Genomic_DNA"/>
</dbReference>
<dbReference type="GO" id="GO:0006869">
    <property type="term" value="P:lipid transport"/>
    <property type="evidence" value="ECO:0007669"/>
    <property type="project" value="InterPro"/>
</dbReference>
<dbReference type="InterPro" id="IPR033872">
    <property type="entry name" value="nsLTP2"/>
</dbReference>
<evidence type="ECO:0000256" key="3">
    <source>
        <dbReference type="SAM" id="Phobius"/>
    </source>
</evidence>
<dbReference type="AlphaFoldDB" id="A0A6A2YS88"/>
<comment type="caution">
    <text evidence="4">The sequence shown here is derived from an EMBL/GenBank/DDBJ whole genome shotgun (WGS) entry which is preliminary data.</text>
</comment>
<accession>A0A6A2YS88</accession>
<evidence type="ECO:0000256" key="2">
    <source>
        <dbReference type="ARBA" id="ARBA00023121"/>
    </source>
</evidence>
<feature type="transmembrane region" description="Helical" evidence="3">
    <location>
        <begin position="14"/>
        <end position="35"/>
    </location>
</feature>
<protein>
    <submittedName>
        <fullName evidence="4">Uncharacterized protein</fullName>
    </submittedName>
</protein>
<dbReference type="SUPFAM" id="SSF47699">
    <property type="entry name" value="Bifunctional inhibitor/lipid-transfer protein/seed storage 2S albumin"/>
    <property type="match status" value="1"/>
</dbReference>
<evidence type="ECO:0000256" key="1">
    <source>
        <dbReference type="ARBA" id="ARBA00022448"/>
    </source>
</evidence>
<dbReference type="PANTHER" id="PTHR33214:SF73">
    <property type="entry name" value="BIFUNCTIONAL INHIBITOR_LIPID-TRANSFER PROTEIN_SEED STORAGE 2S ALBUMIN SUPERFAMILY PROTEIN"/>
    <property type="match status" value="1"/>
</dbReference>
<reference evidence="4" key="1">
    <citation type="submission" date="2019-09" db="EMBL/GenBank/DDBJ databases">
        <title>Draft genome information of white flower Hibiscus syriacus.</title>
        <authorList>
            <person name="Kim Y.-M."/>
        </authorList>
    </citation>
    <scope>NUCLEOTIDE SEQUENCE [LARGE SCALE GENOMIC DNA]</scope>
    <source>
        <strain evidence="4">YM2019G1</strain>
    </source>
</reference>
<dbReference type="Gene3D" id="1.10.110.10">
    <property type="entry name" value="Plant lipid-transfer and hydrophobic proteins"/>
    <property type="match status" value="1"/>
</dbReference>
<keyword evidence="3" id="KW-0472">Membrane</keyword>
<organism evidence="4 5">
    <name type="scientific">Hibiscus syriacus</name>
    <name type="common">Rose of Sharon</name>
    <dbReference type="NCBI Taxonomy" id="106335"/>
    <lineage>
        <taxon>Eukaryota</taxon>
        <taxon>Viridiplantae</taxon>
        <taxon>Streptophyta</taxon>
        <taxon>Embryophyta</taxon>
        <taxon>Tracheophyta</taxon>
        <taxon>Spermatophyta</taxon>
        <taxon>Magnoliopsida</taxon>
        <taxon>eudicotyledons</taxon>
        <taxon>Gunneridae</taxon>
        <taxon>Pentapetalae</taxon>
        <taxon>rosids</taxon>
        <taxon>malvids</taxon>
        <taxon>Malvales</taxon>
        <taxon>Malvaceae</taxon>
        <taxon>Malvoideae</taxon>
        <taxon>Hibiscus</taxon>
    </lineage>
</organism>
<keyword evidence="3" id="KW-0812">Transmembrane</keyword>